<organism evidence="13 14">
    <name type="scientific">Marinilabilia salmonicolor</name>
    <dbReference type="NCBI Taxonomy" id="989"/>
    <lineage>
        <taxon>Bacteria</taxon>
        <taxon>Pseudomonadati</taxon>
        <taxon>Bacteroidota</taxon>
        <taxon>Bacteroidia</taxon>
        <taxon>Marinilabiliales</taxon>
        <taxon>Marinilabiliaceae</taxon>
        <taxon>Marinilabilia</taxon>
    </lineage>
</organism>
<dbReference type="AlphaFoldDB" id="A0A368V4N5"/>
<reference evidence="13 14" key="1">
    <citation type="submission" date="2018-07" db="EMBL/GenBank/DDBJ databases">
        <title>Freshwater and sediment microbial communities from various areas in North America, analyzing microbe dynamics in response to fracking.</title>
        <authorList>
            <person name="Lamendella R."/>
        </authorList>
    </citation>
    <scope>NUCLEOTIDE SEQUENCE [LARGE SCALE GENOMIC DNA]</scope>
    <source>
        <strain evidence="13 14">160A</strain>
    </source>
</reference>
<dbReference type="PANTHER" id="PTHR14269:SF61">
    <property type="entry name" value="CDP-DIACYLGLYCEROL--SERINE O-PHOSPHATIDYLTRANSFERASE"/>
    <property type="match status" value="1"/>
</dbReference>
<name>A0A368V4N5_9BACT</name>
<dbReference type="PROSITE" id="PS00379">
    <property type="entry name" value="CDP_ALCOHOL_P_TRANSF"/>
    <property type="match status" value="1"/>
</dbReference>
<sequence>MRILQFVPNTLTSLNLFFGATGMMLAFQGRPDLTAWCILIAAFFDFTDGFAARMLKAYSDIGKELDSLADLISFGLAPAAAYMSLLHFGLTGSWTFSFFAHDFVTRLLLLAPFMLAVFSALRLAKFNIDTRQTESFLGLTTTATGMFSVSLIYLVYVRGGDWEMLATPWFVLPVIAVFCALLVSEIPMFSLKFKDFHFQRNLSRYLLILIGAVSLLFFGIGGIAFTVLGYLLFSLVNWLRRV</sequence>
<keyword evidence="6 12" id="KW-1133">Transmembrane helix</keyword>
<evidence type="ECO:0000313" key="14">
    <source>
        <dbReference type="Proteomes" id="UP000252733"/>
    </source>
</evidence>
<evidence type="ECO:0000313" key="13">
    <source>
        <dbReference type="EMBL" id="RCW36066.1"/>
    </source>
</evidence>
<evidence type="ECO:0000256" key="2">
    <source>
        <dbReference type="ARBA" id="ARBA00010441"/>
    </source>
</evidence>
<evidence type="ECO:0000256" key="3">
    <source>
        <dbReference type="ARBA" id="ARBA00022516"/>
    </source>
</evidence>
<keyword evidence="8 12" id="KW-0472">Membrane</keyword>
<comment type="subcellular location">
    <subcellularLocation>
        <location evidence="1">Membrane</location>
        <topology evidence="1">Multi-pass membrane protein</topology>
    </subcellularLocation>
</comment>
<feature type="transmembrane region" description="Helical" evidence="12">
    <location>
        <begin position="103"/>
        <end position="124"/>
    </location>
</feature>
<evidence type="ECO:0000256" key="10">
    <source>
        <dbReference type="ARBA" id="ARBA00023264"/>
    </source>
</evidence>
<feature type="transmembrane region" description="Helical" evidence="12">
    <location>
        <begin position="67"/>
        <end position="91"/>
    </location>
</feature>
<feature type="transmembrane region" description="Helical" evidence="12">
    <location>
        <begin position="136"/>
        <end position="157"/>
    </location>
</feature>
<dbReference type="EMBL" id="QPIZ01000009">
    <property type="protein sequence ID" value="RCW36066.1"/>
    <property type="molecule type" value="Genomic_DNA"/>
</dbReference>
<keyword evidence="10" id="KW-1208">Phospholipid metabolism</keyword>
<feature type="transmembrane region" description="Helical" evidence="12">
    <location>
        <begin position="7"/>
        <end position="27"/>
    </location>
</feature>
<proteinExistence type="inferred from homology"/>
<dbReference type="Proteomes" id="UP000252733">
    <property type="component" value="Unassembled WGS sequence"/>
</dbReference>
<keyword evidence="3" id="KW-0444">Lipid biosynthesis</keyword>
<keyword evidence="4 11" id="KW-0808">Transferase</keyword>
<dbReference type="InterPro" id="IPR050324">
    <property type="entry name" value="CDP-alcohol_PTase-I"/>
</dbReference>
<evidence type="ECO:0000256" key="9">
    <source>
        <dbReference type="ARBA" id="ARBA00023209"/>
    </source>
</evidence>
<dbReference type="PANTHER" id="PTHR14269">
    <property type="entry name" value="CDP-DIACYLGLYCEROL--GLYCEROL-3-PHOSPHATE 3-PHOSPHATIDYLTRANSFERASE-RELATED"/>
    <property type="match status" value="1"/>
</dbReference>
<evidence type="ECO:0000256" key="6">
    <source>
        <dbReference type="ARBA" id="ARBA00022989"/>
    </source>
</evidence>
<keyword evidence="7" id="KW-0443">Lipid metabolism</keyword>
<dbReference type="InterPro" id="IPR000462">
    <property type="entry name" value="CDP-OH_P_trans"/>
</dbReference>
<protein>
    <submittedName>
        <fullName evidence="13">CDP-diacylglycerol--serine O-phosphatidyltransferase</fullName>
    </submittedName>
</protein>
<evidence type="ECO:0000256" key="7">
    <source>
        <dbReference type="ARBA" id="ARBA00023098"/>
    </source>
</evidence>
<feature type="transmembrane region" description="Helical" evidence="12">
    <location>
        <begin position="169"/>
        <end position="193"/>
    </location>
</feature>
<keyword evidence="9" id="KW-0594">Phospholipid biosynthesis</keyword>
<evidence type="ECO:0000256" key="11">
    <source>
        <dbReference type="RuleBase" id="RU003750"/>
    </source>
</evidence>
<dbReference type="GO" id="GO:0016020">
    <property type="term" value="C:membrane"/>
    <property type="evidence" value="ECO:0007669"/>
    <property type="project" value="UniProtKB-SubCell"/>
</dbReference>
<evidence type="ECO:0000256" key="1">
    <source>
        <dbReference type="ARBA" id="ARBA00004141"/>
    </source>
</evidence>
<evidence type="ECO:0000256" key="12">
    <source>
        <dbReference type="SAM" id="Phobius"/>
    </source>
</evidence>
<comment type="caution">
    <text evidence="13">The sequence shown here is derived from an EMBL/GenBank/DDBJ whole genome shotgun (WGS) entry which is preliminary data.</text>
</comment>
<evidence type="ECO:0000256" key="8">
    <source>
        <dbReference type="ARBA" id="ARBA00023136"/>
    </source>
</evidence>
<keyword evidence="14" id="KW-1185">Reference proteome</keyword>
<dbReference type="Gene3D" id="1.20.120.1760">
    <property type="match status" value="1"/>
</dbReference>
<dbReference type="InterPro" id="IPR048254">
    <property type="entry name" value="CDP_ALCOHOL_P_TRANSF_CS"/>
</dbReference>
<dbReference type="RefSeq" id="WP_114436915.1">
    <property type="nucleotide sequence ID" value="NZ_QPIZ01000009.1"/>
</dbReference>
<feature type="transmembrane region" description="Helical" evidence="12">
    <location>
        <begin position="33"/>
        <end position="55"/>
    </location>
</feature>
<comment type="similarity">
    <text evidence="2 11">Belongs to the CDP-alcohol phosphatidyltransferase class-I family.</text>
</comment>
<keyword evidence="5 12" id="KW-0812">Transmembrane</keyword>
<dbReference type="InterPro" id="IPR043130">
    <property type="entry name" value="CDP-OH_PTrfase_TM_dom"/>
</dbReference>
<dbReference type="GO" id="GO:0008654">
    <property type="term" value="P:phospholipid biosynthetic process"/>
    <property type="evidence" value="ECO:0007669"/>
    <property type="project" value="UniProtKB-KW"/>
</dbReference>
<dbReference type="GO" id="GO:0016780">
    <property type="term" value="F:phosphotransferase activity, for other substituted phosphate groups"/>
    <property type="evidence" value="ECO:0007669"/>
    <property type="project" value="InterPro"/>
</dbReference>
<gene>
    <name evidence="13" type="ORF">DFO77_10930</name>
</gene>
<dbReference type="Pfam" id="PF01066">
    <property type="entry name" value="CDP-OH_P_transf"/>
    <property type="match status" value="1"/>
</dbReference>
<accession>A0A368V4N5</accession>
<feature type="transmembrane region" description="Helical" evidence="12">
    <location>
        <begin position="205"/>
        <end position="233"/>
    </location>
</feature>
<evidence type="ECO:0000256" key="5">
    <source>
        <dbReference type="ARBA" id="ARBA00022692"/>
    </source>
</evidence>
<evidence type="ECO:0000256" key="4">
    <source>
        <dbReference type="ARBA" id="ARBA00022679"/>
    </source>
</evidence>